<dbReference type="EMBL" id="BK016111">
    <property type="protein sequence ID" value="DAF95890.1"/>
    <property type="molecule type" value="Genomic_DNA"/>
</dbReference>
<evidence type="ECO:0000313" key="1">
    <source>
        <dbReference type="EMBL" id="DAF95890.1"/>
    </source>
</evidence>
<accession>A0A8S5UNA1</accession>
<protein>
    <submittedName>
        <fullName evidence="1">Monokaryotic chloroplast 1 junction resolvase, DNA BINDING.86A</fullName>
    </submittedName>
</protein>
<organism evidence="1">
    <name type="scientific">Siphoviridae sp. ctzr51</name>
    <dbReference type="NCBI Taxonomy" id="2825751"/>
    <lineage>
        <taxon>Viruses</taxon>
        <taxon>Duplodnaviria</taxon>
        <taxon>Heunggongvirae</taxon>
        <taxon>Uroviricota</taxon>
        <taxon>Caudoviricetes</taxon>
    </lineage>
</organism>
<name>A0A8S5UNA1_9CAUD</name>
<reference evidence="1" key="1">
    <citation type="journal article" date="2021" name="Proc. Natl. Acad. Sci. U.S.A.">
        <title>A Catalog of Tens of Thousands of Viruses from Human Metagenomes Reveals Hidden Associations with Chronic Diseases.</title>
        <authorList>
            <person name="Tisza M.J."/>
            <person name="Buck C.B."/>
        </authorList>
    </citation>
    <scope>NUCLEOTIDE SEQUENCE</scope>
    <source>
        <strain evidence="1">Ctzr51</strain>
    </source>
</reference>
<sequence>MKVDCIIGIDPGANGGIAVYRVYGQKVDVLKMPKELSDLTDYLRYIKSICCPIIFLEKLNVRPDDVVQQTEDSLNLGKLYRIQKMLAQYEKLKILIELCGIPFVMVHPIKWQSELKIRIIKKGFHEEKADRKRRYKEIACRLYPNITPTLWNADAVLIMHFGRYMLQNKLNWVLENIPEKVQKELF</sequence>
<proteinExistence type="predicted"/>